<dbReference type="RefSeq" id="XP_020117079.1">
    <property type="nucleotide sequence ID" value="XM_020263030.1"/>
</dbReference>
<organism evidence="1 2">
    <name type="scientific">Talaromyces atroroseus</name>
    <dbReference type="NCBI Taxonomy" id="1441469"/>
    <lineage>
        <taxon>Eukaryota</taxon>
        <taxon>Fungi</taxon>
        <taxon>Dikarya</taxon>
        <taxon>Ascomycota</taxon>
        <taxon>Pezizomycotina</taxon>
        <taxon>Eurotiomycetes</taxon>
        <taxon>Eurotiomycetidae</taxon>
        <taxon>Eurotiales</taxon>
        <taxon>Trichocomaceae</taxon>
        <taxon>Talaromyces</taxon>
        <taxon>Talaromyces sect. Trachyspermi</taxon>
    </lineage>
</organism>
<dbReference type="AlphaFoldDB" id="A0A225AII9"/>
<proteinExistence type="predicted"/>
<keyword evidence="2" id="KW-1185">Reference proteome</keyword>
<dbReference type="OrthoDB" id="2120038at2759"/>
<evidence type="ECO:0000313" key="2">
    <source>
        <dbReference type="Proteomes" id="UP000214365"/>
    </source>
</evidence>
<evidence type="ECO:0000313" key="1">
    <source>
        <dbReference type="EMBL" id="OKL56958.1"/>
    </source>
</evidence>
<evidence type="ECO:0008006" key="3">
    <source>
        <dbReference type="Google" id="ProtNLM"/>
    </source>
</evidence>
<dbReference type="PANTHER" id="PTHR42100">
    <property type="entry name" value="OXIDOREDUCTASE 178 KDA SUBUNIT, PUTATIVE (AFU_ORTHOLOGUE AFUA_8G04320)-RELATED"/>
    <property type="match status" value="1"/>
</dbReference>
<comment type="caution">
    <text evidence="1">The sequence shown here is derived from an EMBL/GenBank/DDBJ whole genome shotgun (WGS) entry which is preliminary data.</text>
</comment>
<dbReference type="STRING" id="1441469.A0A225AII9"/>
<dbReference type="GO" id="GO:0005739">
    <property type="term" value="C:mitochondrion"/>
    <property type="evidence" value="ECO:0007669"/>
    <property type="project" value="InterPro"/>
</dbReference>
<name>A0A225AII9_TALAT</name>
<protein>
    <recommendedName>
        <fullName evidence="3">NADH-ubiquinone oxidoreductase 17.8 kDa subunit, mitochondrial</fullName>
    </recommendedName>
</protein>
<sequence>MFAARRSAAPMRQLLCQQPRRFESHAAHDHHHHGPVNESFGPSFYVAVSTFAAGFVLYHVTKSSEESWISRLINKYAPDQKVFEERNAIRTVALEKAAADRHLFVGATRQDYVELRTSEVFNAGSPFNVSPGSQADLSNVAAYYKKQHQDLERDRLARLKDGKVVGVYD</sequence>
<accession>A0A225AII9</accession>
<reference evidence="1 2" key="1">
    <citation type="submission" date="2015-06" db="EMBL/GenBank/DDBJ databases">
        <title>Talaromyces atroroseus IBT 11181 draft genome.</title>
        <authorList>
            <person name="Rasmussen K.B."/>
            <person name="Rasmussen S."/>
            <person name="Petersen B."/>
            <person name="Sicheritz-Ponten T."/>
            <person name="Mortensen U.H."/>
            <person name="Thrane U."/>
        </authorList>
    </citation>
    <scope>NUCLEOTIDE SEQUENCE [LARGE SCALE GENOMIC DNA]</scope>
    <source>
        <strain evidence="1 2">IBT 11181</strain>
    </source>
</reference>
<dbReference type="GeneID" id="31007558"/>
<dbReference type="Proteomes" id="UP000214365">
    <property type="component" value="Unassembled WGS sequence"/>
</dbReference>
<gene>
    <name evidence="1" type="ORF">UA08_07802</name>
</gene>
<dbReference type="EMBL" id="LFMY01000013">
    <property type="protein sequence ID" value="OKL56958.1"/>
    <property type="molecule type" value="Genomic_DNA"/>
</dbReference>
<dbReference type="PANTHER" id="PTHR42100:SF1">
    <property type="entry name" value="OXIDOREDUCTASE 178 KDA SUBUNIT, PUTATIVE (AFU_ORTHOLOGUE AFUA_8G04320)-RELATED"/>
    <property type="match status" value="1"/>
</dbReference>
<dbReference type="InterPro" id="IPR034444">
    <property type="entry name" value="Nuo17.8"/>
</dbReference>